<dbReference type="SUPFAM" id="SSF53448">
    <property type="entry name" value="Nucleotide-diphospho-sugar transferases"/>
    <property type="match status" value="1"/>
</dbReference>
<dbReference type="CDD" id="cd00761">
    <property type="entry name" value="Glyco_tranf_GTA_type"/>
    <property type="match status" value="1"/>
</dbReference>
<dbReference type="Proteomes" id="UP001055048">
    <property type="component" value="Unassembled WGS sequence"/>
</dbReference>
<organism evidence="2 3">
    <name type="scientific">Bacteroides uniformis</name>
    <dbReference type="NCBI Taxonomy" id="820"/>
    <lineage>
        <taxon>Bacteria</taxon>
        <taxon>Pseudomonadati</taxon>
        <taxon>Bacteroidota</taxon>
        <taxon>Bacteroidia</taxon>
        <taxon>Bacteroidales</taxon>
        <taxon>Bacteroidaceae</taxon>
        <taxon>Bacteroides</taxon>
    </lineage>
</organism>
<comment type="caution">
    <text evidence="2">The sequence shown here is derived from an EMBL/GenBank/DDBJ whole genome shotgun (WGS) entry which is preliminary data.</text>
</comment>
<dbReference type="InterPro" id="IPR029044">
    <property type="entry name" value="Nucleotide-diphossugar_trans"/>
</dbReference>
<name>A0AA37JWS5_BACUN</name>
<accession>A0AA37JWS5</accession>
<sequence>MANKLAIIIPAYKDAFFNKTLESLAQQTNKNFTVYIGDDNSPYNLEKIVSEYSNQLNIIYKRFPTNLGSTDLVLQWNRCLSMIQDEDFFCLFSDDDIMEPTCVENFYKSLQTNGDFDVFHFDINLINAKGEVTSECPPYPSVLSADNFLYMLYTNRIDARMPEFIFKTQHFYASGGFINFDLAYRSDNATVIASAKDKGIYTIPFSKILWRNSGVNVSANPDTQLKIRRTYASIAFFNWLEDYYKQRKEPCPLHTKRRLKLIISDILTLTDCTSQKELYRALKQSNSIKHNYLQYLRWKLYMINKIRKQKK</sequence>
<proteinExistence type="predicted"/>
<keyword evidence="2" id="KW-0808">Transferase</keyword>
<reference evidence="2" key="1">
    <citation type="submission" date="2022-01" db="EMBL/GenBank/DDBJ databases">
        <title>Novel bile acid biosynthetic pathways are enriched in the microbiome of centenarians.</title>
        <authorList>
            <person name="Sato Y."/>
            <person name="Atarashi K."/>
            <person name="Plichta R.D."/>
            <person name="Arai Y."/>
            <person name="Sasajima S."/>
            <person name="Kearney M.S."/>
            <person name="Suda W."/>
            <person name="Takeshita K."/>
            <person name="Sasaki T."/>
            <person name="Okamoto S."/>
            <person name="Skelly N.A."/>
            <person name="Okamura Y."/>
            <person name="Vlamakis H."/>
            <person name="Li Y."/>
            <person name="Tanoue T."/>
            <person name="Takei H."/>
            <person name="Nittono H."/>
            <person name="Narushima S."/>
            <person name="Irie J."/>
            <person name="Itoh H."/>
            <person name="Moriya K."/>
            <person name="Sugiura Y."/>
            <person name="Suematsu M."/>
            <person name="Moritoki N."/>
            <person name="Shibata S."/>
            <person name="Littman R.D."/>
            <person name="Fischbach A.M."/>
            <person name="Uwamino Y."/>
            <person name="Inoue T."/>
            <person name="Honda A."/>
            <person name="Hattori M."/>
            <person name="Murai T."/>
            <person name="Xavier J.R."/>
            <person name="Hirose N."/>
            <person name="Honda K."/>
        </authorList>
    </citation>
    <scope>NUCLEOTIDE SEQUENCE</scope>
    <source>
        <strain evidence="2">CE91-St12</strain>
    </source>
</reference>
<gene>
    <name evidence="2" type="ORF">CE91St12_11230</name>
</gene>
<dbReference type="AlphaFoldDB" id="A0AA37JWS5"/>
<evidence type="ECO:0000313" key="2">
    <source>
        <dbReference type="EMBL" id="GKH12913.1"/>
    </source>
</evidence>
<dbReference type="PANTHER" id="PTHR22916">
    <property type="entry name" value="GLYCOSYLTRANSFERASE"/>
    <property type="match status" value="1"/>
</dbReference>
<dbReference type="Pfam" id="PF00535">
    <property type="entry name" value="Glycos_transf_2"/>
    <property type="match status" value="1"/>
</dbReference>
<dbReference type="GO" id="GO:0016758">
    <property type="term" value="F:hexosyltransferase activity"/>
    <property type="evidence" value="ECO:0007669"/>
    <property type="project" value="UniProtKB-ARBA"/>
</dbReference>
<dbReference type="InterPro" id="IPR001173">
    <property type="entry name" value="Glyco_trans_2-like"/>
</dbReference>
<dbReference type="RefSeq" id="WP_244074298.1">
    <property type="nucleotide sequence ID" value="NZ_BQNL01000001.1"/>
</dbReference>
<dbReference type="PANTHER" id="PTHR22916:SF3">
    <property type="entry name" value="UDP-GLCNAC:BETAGAL BETA-1,3-N-ACETYLGLUCOSAMINYLTRANSFERASE-LIKE PROTEIN 1"/>
    <property type="match status" value="1"/>
</dbReference>
<dbReference type="Gene3D" id="3.90.550.10">
    <property type="entry name" value="Spore Coat Polysaccharide Biosynthesis Protein SpsA, Chain A"/>
    <property type="match status" value="1"/>
</dbReference>
<evidence type="ECO:0000313" key="3">
    <source>
        <dbReference type="Proteomes" id="UP001055048"/>
    </source>
</evidence>
<feature type="domain" description="Glycosyltransferase 2-like" evidence="1">
    <location>
        <begin position="7"/>
        <end position="115"/>
    </location>
</feature>
<evidence type="ECO:0000259" key="1">
    <source>
        <dbReference type="Pfam" id="PF00535"/>
    </source>
</evidence>
<dbReference type="EMBL" id="BQNL01000001">
    <property type="protein sequence ID" value="GKH12913.1"/>
    <property type="molecule type" value="Genomic_DNA"/>
</dbReference>
<protein>
    <submittedName>
        <fullName evidence="2">Glycosyl transferase</fullName>
    </submittedName>
</protein>